<proteinExistence type="predicted"/>
<evidence type="ECO:0000313" key="4">
    <source>
        <dbReference type="Proteomes" id="UP001500074"/>
    </source>
</evidence>
<dbReference type="Gene3D" id="3.90.550.10">
    <property type="entry name" value="Spore Coat Polysaccharide Biosynthesis Protein SpsA, Chain A"/>
    <property type="match status" value="1"/>
</dbReference>
<dbReference type="SUPFAM" id="SSF53448">
    <property type="entry name" value="Nucleotide-diphospho-sugar transferases"/>
    <property type="match status" value="1"/>
</dbReference>
<keyword evidence="1" id="KW-0460">Magnesium</keyword>
<dbReference type="InterPro" id="IPR029044">
    <property type="entry name" value="Nucleotide-diphossugar_trans"/>
</dbReference>
<name>A0ABP9R6K6_9GAMM</name>
<evidence type="ECO:0000313" key="3">
    <source>
        <dbReference type="EMBL" id="GAA5171768.1"/>
    </source>
</evidence>
<dbReference type="Proteomes" id="UP001500074">
    <property type="component" value="Unassembled WGS sequence"/>
</dbReference>
<gene>
    <name evidence="3" type="ORF">GCM10023342_07120</name>
</gene>
<dbReference type="CDD" id="cd04182">
    <property type="entry name" value="GT_2_like_f"/>
    <property type="match status" value="1"/>
</dbReference>
<dbReference type="Pfam" id="PF12804">
    <property type="entry name" value="NTP_transf_3"/>
    <property type="match status" value="1"/>
</dbReference>
<keyword evidence="4" id="KW-1185">Reference proteome</keyword>
<accession>A0ABP9R6K6</accession>
<dbReference type="RefSeq" id="WP_031382256.1">
    <property type="nucleotide sequence ID" value="NZ_BAABKI010000010.1"/>
</dbReference>
<evidence type="ECO:0000256" key="1">
    <source>
        <dbReference type="ARBA" id="ARBA00022842"/>
    </source>
</evidence>
<protein>
    <submittedName>
        <fullName evidence="3">Nucleotidyltransferase family protein</fullName>
    </submittedName>
</protein>
<reference evidence="4" key="1">
    <citation type="journal article" date="2019" name="Int. J. Syst. Evol. Microbiol.">
        <title>The Global Catalogue of Microorganisms (GCM) 10K type strain sequencing project: providing services to taxonomists for standard genome sequencing and annotation.</title>
        <authorList>
            <consortium name="The Broad Institute Genomics Platform"/>
            <consortium name="The Broad Institute Genome Sequencing Center for Infectious Disease"/>
            <person name="Wu L."/>
            <person name="Ma J."/>
        </authorList>
    </citation>
    <scope>NUCLEOTIDE SEQUENCE [LARGE SCALE GENOMIC DNA]</scope>
    <source>
        <strain evidence="4">JCM 18472</strain>
    </source>
</reference>
<sequence length="198" mass="20695">MAEHATPSDSIAALVLAAGQSRRFGSDKRLAELPGRGTLLAATLATLRPHFHDIHVVIGGDDDAVRLGIPDDIVTLVNPDARRGMGASLAFGMCALLRESRGRAVAVMLGDMPWVRDATFAALALRAGEALIVRPTFQGEGGHPVVFGRQFWPALCQLDGDGGAHHILLDNPAACVEIATADPGVIKDVDEPGALDPG</sequence>
<dbReference type="PANTHER" id="PTHR43777">
    <property type="entry name" value="MOLYBDENUM COFACTOR CYTIDYLYLTRANSFERASE"/>
    <property type="match status" value="1"/>
</dbReference>
<dbReference type="InterPro" id="IPR025877">
    <property type="entry name" value="MobA-like_NTP_Trfase"/>
</dbReference>
<evidence type="ECO:0000259" key="2">
    <source>
        <dbReference type="Pfam" id="PF12804"/>
    </source>
</evidence>
<dbReference type="EMBL" id="BAABKI010000010">
    <property type="protein sequence ID" value="GAA5171768.1"/>
    <property type="molecule type" value="Genomic_DNA"/>
</dbReference>
<feature type="domain" description="MobA-like NTP transferase" evidence="2">
    <location>
        <begin position="13"/>
        <end position="168"/>
    </location>
</feature>
<comment type="caution">
    <text evidence="3">The sequence shown here is derived from an EMBL/GenBank/DDBJ whole genome shotgun (WGS) entry which is preliminary data.</text>
</comment>
<organism evidence="3 4">
    <name type="scientific">Modicisalibacter zincidurans</name>
    <dbReference type="NCBI Taxonomy" id="1178777"/>
    <lineage>
        <taxon>Bacteria</taxon>
        <taxon>Pseudomonadati</taxon>
        <taxon>Pseudomonadota</taxon>
        <taxon>Gammaproteobacteria</taxon>
        <taxon>Oceanospirillales</taxon>
        <taxon>Halomonadaceae</taxon>
        <taxon>Modicisalibacter</taxon>
    </lineage>
</organism>
<dbReference type="PANTHER" id="PTHR43777:SF1">
    <property type="entry name" value="MOLYBDENUM COFACTOR CYTIDYLYLTRANSFERASE"/>
    <property type="match status" value="1"/>
</dbReference>